<proteinExistence type="predicted"/>
<evidence type="ECO:0000313" key="3">
    <source>
        <dbReference type="Proteomes" id="UP000178319"/>
    </source>
</evidence>
<feature type="transmembrane region" description="Helical" evidence="1">
    <location>
        <begin position="66"/>
        <end position="87"/>
    </location>
</feature>
<comment type="caution">
    <text evidence="2">The sequence shown here is derived from an EMBL/GenBank/DDBJ whole genome shotgun (WGS) entry which is preliminary data.</text>
</comment>
<gene>
    <name evidence="2" type="ORF">A3D26_00440</name>
</gene>
<accession>A0A1G1V586</accession>
<evidence type="ECO:0000313" key="2">
    <source>
        <dbReference type="EMBL" id="OGY10554.1"/>
    </source>
</evidence>
<keyword evidence="1" id="KW-0812">Transmembrane</keyword>
<evidence type="ECO:0008006" key="4">
    <source>
        <dbReference type="Google" id="ProtNLM"/>
    </source>
</evidence>
<keyword evidence="1" id="KW-1133">Transmembrane helix</keyword>
<reference evidence="2 3" key="1">
    <citation type="journal article" date="2016" name="Nat. Commun.">
        <title>Thousands of microbial genomes shed light on interconnected biogeochemical processes in an aquifer system.</title>
        <authorList>
            <person name="Anantharaman K."/>
            <person name="Brown C.T."/>
            <person name="Hug L.A."/>
            <person name="Sharon I."/>
            <person name="Castelle C.J."/>
            <person name="Probst A.J."/>
            <person name="Thomas B.C."/>
            <person name="Singh A."/>
            <person name="Wilkins M.J."/>
            <person name="Karaoz U."/>
            <person name="Brodie E.L."/>
            <person name="Williams K.H."/>
            <person name="Hubbard S.S."/>
            <person name="Banfield J.F."/>
        </authorList>
    </citation>
    <scope>NUCLEOTIDE SEQUENCE [LARGE SCALE GENOMIC DNA]</scope>
</reference>
<organism evidence="2 3">
    <name type="scientific">Candidatus Blackburnbacteria bacterium RIFCSPHIGHO2_02_FULL_44_20</name>
    <dbReference type="NCBI Taxonomy" id="1797516"/>
    <lineage>
        <taxon>Bacteria</taxon>
        <taxon>Candidatus Blackburniibacteriota</taxon>
    </lineage>
</organism>
<dbReference type="EMBL" id="MHBZ01000033">
    <property type="protein sequence ID" value="OGY10554.1"/>
    <property type="molecule type" value="Genomic_DNA"/>
</dbReference>
<protein>
    <recommendedName>
        <fullName evidence="4">DUF304 domain-containing protein</fullName>
    </recommendedName>
</protein>
<dbReference type="Proteomes" id="UP000178319">
    <property type="component" value="Unassembled WGS sequence"/>
</dbReference>
<sequence>MYNEDRTMPDLYVSTKEEKLVTDHTPTKNPLAAFAHFPKNTHFENQTNGEEVILLLRRHPVTNLSWVLLTIVLSLAPIIILPMFSFLSSMPINFQTATIVLWYLFTLAVFLEGILTWFFNVNIITNKRIMDVDFYTLIYREISDAQIANIQETTYKVGGFLGTIFNFGNVQIQTAGALPNFVFENVPNPTEVVRILQQLQKGGSGNL</sequence>
<dbReference type="STRING" id="1797516.A3D26_00440"/>
<feature type="transmembrane region" description="Helical" evidence="1">
    <location>
        <begin position="99"/>
        <end position="120"/>
    </location>
</feature>
<keyword evidence="1" id="KW-0472">Membrane</keyword>
<dbReference type="AlphaFoldDB" id="A0A1G1V586"/>
<evidence type="ECO:0000256" key="1">
    <source>
        <dbReference type="SAM" id="Phobius"/>
    </source>
</evidence>
<name>A0A1G1V586_9BACT</name>